<gene>
    <name evidence="15" type="primary">btuB</name>
    <name evidence="15" type="ORF">CATMQ487_25050</name>
</gene>
<dbReference type="EMBL" id="AP025730">
    <property type="protein sequence ID" value="BDI05535.1"/>
    <property type="molecule type" value="Genomic_DNA"/>
</dbReference>
<dbReference type="InterPro" id="IPR000531">
    <property type="entry name" value="Beta-barrel_TonB"/>
</dbReference>
<evidence type="ECO:0000256" key="5">
    <source>
        <dbReference type="ARBA" id="ARBA00022692"/>
    </source>
</evidence>
<organism evidence="15 16">
    <name type="scientific">Sphaerotilus microaerophilus</name>
    <dbReference type="NCBI Taxonomy" id="2914710"/>
    <lineage>
        <taxon>Bacteria</taxon>
        <taxon>Pseudomonadati</taxon>
        <taxon>Pseudomonadota</taxon>
        <taxon>Betaproteobacteria</taxon>
        <taxon>Burkholderiales</taxon>
        <taxon>Sphaerotilaceae</taxon>
        <taxon>Sphaerotilus</taxon>
    </lineage>
</organism>
<dbReference type="InterPro" id="IPR037066">
    <property type="entry name" value="Plug_dom_sf"/>
</dbReference>
<proteinExistence type="inferred from homology"/>
<evidence type="ECO:0000256" key="3">
    <source>
        <dbReference type="ARBA" id="ARBA00022448"/>
    </source>
</evidence>
<evidence type="ECO:0000256" key="2">
    <source>
        <dbReference type="ARBA" id="ARBA00009810"/>
    </source>
</evidence>
<dbReference type="Pfam" id="PF07715">
    <property type="entry name" value="Plug"/>
    <property type="match status" value="1"/>
</dbReference>
<dbReference type="PANTHER" id="PTHR47234:SF2">
    <property type="entry name" value="TONB-DEPENDENT RECEPTOR"/>
    <property type="match status" value="1"/>
</dbReference>
<keyword evidence="9 10" id="KW-0998">Cell outer membrane</keyword>
<evidence type="ECO:0000256" key="12">
    <source>
        <dbReference type="SAM" id="SignalP"/>
    </source>
</evidence>
<evidence type="ECO:0000259" key="13">
    <source>
        <dbReference type="Pfam" id="PF00593"/>
    </source>
</evidence>
<evidence type="ECO:0000256" key="11">
    <source>
        <dbReference type="RuleBase" id="RU003357"/>
    </source>
</evidence>
<keyword evidence="4 10" id="KW-1134">Transmembrane beta strand</keyword>
<keyword evidence="7 10" id="KW-0472">Membrane</keyword>
<keyword evidence="12" id="KW-0732">Signal</keyword>
<keyword evidence="3 10" id="KW-0813">Transport</keyword>
<feature type="signal peptide" evidence="12">
    <location>
        <begin position="1"/>
        <end position="22"/>
    </location>
</feature>
<dbReference type="PANTHER" id="PTHR47234">
    <property type="match status" value="1"/>
</dbReference>
<evidence type="ECO:0000313" key="16">
    <source>
        <dbReference type="Proteomes" id="UP001057498"/>
    </source>
</evidence>
<keyword evidence="5 10" id="KW-0812">Transmembrane</keyword>
<evidence type="ECO:0000256" key="6">
    <source>
        <dbReference type="ARBA" id="ARBA00023077"/>
    </source>
</evidence>
<dbReference type="Pfam" id="PF00593">
    <property type="entry name" value="TonB_dep_Rec_b-barrel"/>
    <property type="match status" value="1"/>
</dbReference>
<protein>
    <submittedName>
        <fullName evidence="15">TonB-dependent receptor</fullName>
    </submittedName>
</protein>
<comment type="similarity">
    <text evidence="2 10 11">Belongs to the TonB-dependent receptor family.</text>
</comment>
<evidence type="ECO:0000256" key="1">
    <source>
        <dbReference type="ARBA" id="ARBA00004571"/>
    </source>
</evidence>
<dbReference type="SUPFAM" id="SSF56935">
    <property type="entry name" value="Porins"/>
    <property type="match status" value="1"/>
</dbReference>
<dbReference type="RefSeq" id="WP_251973560.1">
    <property type="nucleotide sequence ID" value="NZ_AP025730.1"/>
</dbReference>
<evidence type="ECO:0000256" key="7">
    <source>
        <dbReference type="ARBA" id="ARBA00023136"/>
    </source>
</evidence>
<dbReference type="PROSITE" id="PS52016">
    <property type="entry name" value="TONB_DEPENDENT_REC_3"/>
    <property type="match status" value="1"/>
</dbReference>
<comment type="subcellular location">
    <subcellularLocation>
        <location evidence="1 10">Cell outer membrane</location>
        <topology evidence="1 10">Multi-pass membrane protein</topology>
    </subcellularLocation>
</comment>
<reference evidence="15" key="1">
    <citation type="submission" date="2022-04" db="EMBL/GenBank/DDBJ databases">
        <title>Whole genome sequence of Sphaerotilus sp. FB-5.</title>
        <authorList>
            <person name="Takeda M."/>
            <person name="Narihara S."/>
            <person name="Akimoto M."/>
            <person name="Akimoto R."/>
            <person name="Nishiyashiki S."/>
            <person name="Murakami T."/>
        </authorList>
    </citation>
    <scope>NUCLEOTIDE SEQUENCE</scope>
    <source>
        <strain evidence="15">FB-5</strain>
    </source>
</reference>
<evidence type="ECO:0000256" key="9">
    <source>
        <dbReference type="ARBA" id="ARBA00023237"/>
    </source>
</evidence>
<sequence length="919" mass="99641">MFTRTKLSLGLLAAFGTLSVFAPGAQAQTQQLDRVEITGSSIKRVAAEGALPVQTFTQADIQRSGVTSVTDFIQMLPVMQGFSVAADSVGGGGGGVTTASIHDVGEQYTLVLLNGRRVAPSNSGTTIDLNSIPLAAVERVEVLTDGASALYGADAIAGVVNFILKKGAAPFQIDVKASKPMHKGGESYNLGVSKGFGGAKEGYSLFASLSYDKSKELKAKDRDFAKTGIIEFKDQNGRDLYFFNGSSRSVPPNVDVYYSASTTGRPVSFNPYLMANGNCPADHVAAGRQCIFDYTSTVEIYPEQERTSLFLSGDVKLGSSGFKLFADVGLVDAHIVSRIAPYPAEFALDKTHPYYAKYIEPYLTQQQRDTLTDINVKYRLYDMGNRGYDYNTKTKHIVAGVDGNAGGWDINSALTLSKQRQLQDYVSGFPLADKFDAALQAQQVDPFAYTVGQMPASMLSALNSTQFIGNYNTTDITMTGVDARASRELFATGAGSAMLGLGVDGRQTGFKVKANPAVANAQILFDDPQSEFDLKQKSAGLFTELLVPLAKGLEVTGSVRYDSISGVTDEKTGKDYGSTQSATTYKVHGRYQPTGSMLFRGSYGTGFRTATMKEIAQPLVDFGVTGGTYQCPFNAGYDPLGYFAAGYVCDNLQKEVFQGGNADLKPEKSKQWSLGTVLEPMKNVTVGLDLWSVSVDNAVSSVSERLILQNPQKYLSLYTTKYKSSNNKTYVAIKDMPINIGKMENQGIDWDFQFKTLTEVGQVTGRLGGTYLIKSRYTTPGTNDQWETSVGRFGSNDAVSFRNVFAASLTLDTGAWTHTAKMNYRSGYDDIHFTADDCSVDDGTDCVDVQLRVPEYITFDWQTKWSPTKSLSLVLGVANIFNEAPPLSLRNTGSHQLGYDPRYASPLGRTYSLGLSYKF</sequence>
<keyword evidence="6 11" id="KW-0798">TonB box</keyword>
<dbReference type="InterPro" id="IPR039426">
    <property type="entry name" value="TonB-dep_rcpt-like"/>
</dbReference>
<dbReference type="InterPro" id="IPR036942">
    <property type="entry name" value="Beta-barrel_TonB_sf"/>
</dbReference>
<dbReference type="Proteomes" id="UP001057498">
    <property type="component" value="Chromosome"/>
</dbReference>
<name>A0ABM7YM59_9BURK</name>
<dbReference type="Gene3D" id="2.40.170.20">
    <property type="entry name" value="TonB-dependent receptor, beta-barrel domain"/>
    <property type="match status" value="1"/>
</dbReference>
<keyword evidence="16" id="KW-1185">Reference proteome</keyword>
<evidence type="ECO:0000256" key="8">
    <source>
        <dbReference type="ARBA" id="ARBA00023170"/>
    </source>
</evidence>
<evidence type="ECO:0000313" key="15">
    <source>
        <dbReference type="EMBL" id="BDI05535.1"/>
    </source>
</evidence>
<feature type="chain" id="PRO_5047476372" evidence="12">
    <location>
        <begin position="23"/>
        <end position="919"/>
    </location>
</feature>
<evidence type="ECO:0000259" key="14">
    <source>
        <dbReference type="Pfam" id="PF07715"/>
    </source>
</evidence>
<evidence type="ECO:0000256" key="10">
    <source>
        <dbReference type="PROSITE-ProRule" id="PRU01360"/>
    </source>
</evidence>
<accession>A0ABM7YM59</accession>
<feature type="domain" description="TonB-dependent receptor-like beta-barrel" evidence="13">
    <location>
        <begin position="378"/>
        <end position="880"/>
    </location>
</feature>
<feature type="domain" description="TonB-dependent receptor plug" evidence="14">
    <location>
        <begin position="51"/>
        <end position="159"/>
    </location>
</feature>
<dbReference type="Gene3D" id="2.170.130.10">
    <property type="entry name" value="TonB-dependent receptor, plug domain"/>
    <property type="match status" value="1"/>
</dbReference>
<dbReference type="InterPro" id="IPR012910">
    <property type="entry name" value="Plug_dom"/>
</dbReference>
<evidence type="ECO:0000256" key="4">
    <source>
        <dbReference type="ARBA" id="ARBA00022452"/>
    </source>
</evidence>
<keyword evidence="8 15" id="KW-0675">Receptor</keyword>